<feature type="region of interest" description="Disordered" evidence="1">
    <location>
        <begin position="443"/>
        <end position="472"/>
    </location>
</feature>
<dbReference type="PANTHER" id="PTHR47718">
    <property type="entry name" value="OS01G0519700 PROTEIN"/>
    <property type="match status" value="1"/>
</dbReference>
<keyword evidence="4" id="KW-1185">Reference proteome</keyword>
<dbReference type="PANTHER" id="PTHR47718:SF2">
    <property type="entry name" value="PROTEIN FAR1-RELATED SEQUENCE 5-LIKE"/>
    <property type="match status" value="1"/>
</dbReference>
<evidence type="ECO:0000313" key="5">
    <source>
        <dbReference type="RefSeq" id="XP_027336846.1"/>
    </source>
</evidence>
<evidence type="ECO:0000256" key="1">
    <source>
        <dbReference type="SAM" id="MobiDB-lite"/>
    </source>
</evidence>
<dbReference type="InterPro" id="IPR004330">
    <property type="entry name" value="FAR1_DNA_bnd_dom"/>
</dbReference>
<evidence type="ECO:0000313" key="4">
    <source>
        <dbReference type="Proteomes" id="UP000694853"/>
    </source>
</evidence>
<dbReference type="OrthoDB" id="1672286at2759"/>
<feature type="domain" description="MULE transposase" evidence="3">
    <location>
        <begin position="232"/>
        <end position="304"/>
    </location>
</feature>
<protein>
    <submittedName>
        <fullName evidence="5">Protein FAR1-RELATED SEQUENCE 5-like</fullName>
    </submittedName>
</protein>
<dbReference type="GeneID" id="113850480"/>
<gene>
    <name evidence="5" type="primary">LOC113850480</name>
</gene>
<name>A0A8B8JZN8_ABRPR</name>
<dbReference type="Proteomes" id="UP000694853">
    <property type="component" value="Unplaced"/>
</dbReference>
<dbReference type="KEGG" id="aprc:113850480"/>
<evidence type="ECO:0000259" key="3">
    <source>
        <dbReference type="Pfam" id="PF10551"/>
    </source>
</evidence>
<feature type="compositionally biased region" description="Basic residues" evidence="1">
    <location>
        <begin position="459"/>
        <end position="472"/>
    </location>
</feature>
<dbReference type="Pfam" id="PF03101">
    <property type="entry name" value="FAR1"/>
    <property type="match status" value="1"/>
</dbReference>
<reference evidence="5" key="2">
    <citation type="submission" date="2025-08" db="UniProtKB">
        <authorList>
            <consortium name="RefSeq"/>
        </authorList>
    </citation>
    <scope>IDENTIFICATION</scope>
    <source>
        <tissue evidence="5">Young leaves</tissue>
    </source>
</reference>
<proteinExistence type="predicted"/>
<dbReference type="Pfam" id="PF10551">
    <property type="entry name" value="MULE"/>
    <property type="match status" value="1"/>
</dbReference>
<reference evidence="4" key="1">
    <citation type="journal article" date="2019" name="Toxins">
        <title>Detection of Abrin-Like and Prepropulchellin-Like Toxin Genes and Transcripts Using Whole Genome Sequencing and Full-Length Transcript Sequencing of Abrus precatorius.</title>
        <authorList>
            <person name="Hovde B.T."/>
            <person name="Daligault H.E."/>
            <person name="Hanschen E.R."/>
            <person name="Kunde Y.A."/>
            <person name="Johnson M.B."/>
            <person name="Starkenburg S.R."/>
            <person name="Johnson S.L."/>
        </authorList>
    </citation>
    <scope>NUCLEOTIDE SEQUENCE [LARGE SCALE GENOMIC DNA]</scope>
</reference>
<sequence length="511" mass="59429">MECMDVAWKPRVGLQFDTLEAAWKYWCEYGRITGFGVRKQYWNRRKVDGVISSCRYVCCKEGHRKDDKRTVMKPRAETRTDCLVRITLFLGSNNKYVVHEFVEEHNHPLQVPETTHMLASHRNITEVQAHQIDLAESSGLQQKSSFQLMSTLAGHRTNVGYTPLDAKNYLKAKRQRGMLYGEVGCLMECFQRQLIENPSFFHAYQMDAEEQITNVFWADAKMVIDYRCFGEVISLDTTYCTNQTNRPLTLFSGFNHYQGVVIFRAALLYDETAESFKWLFETFLEAHNQKQPQTIFTDQDQAMAKEKWASCYLKDVFTLGMRSTQLSESLNSDFKACMKPGVGIKQFFAHFERVVEDKRYNELKHEYDFRYKLPMLRYEVEGDPKLSTIRRYRHLAGKMIRLACDVSTSEEYCQLVDDNINNLISKITKLRLQTNSLTDKYKDDAQMSANNNGTQPRGFKLRPSTKRKGNKRFKSWVELQANRKKSITPILDQSTSQGPLHDINDSGLDDI</sequence>
<dbReference type="InterPro" id="IPR018289">
    <property type="entry name" value="MULE_transposase_dom"/>
</dbReference>
<feature type="domain" description="FAR1" evidence="2">
    <location>
        <begin position="25"/>
        <end position="110"/>
    </location>
</feature>
<feature type="region of interest" description="Disordered" evidence="1">
    <location>
        <begin position="488"/>
        <end position="511"/>
    </location>
</feature>
<accession>A0A8B8JZN8</accession>
<dbReference type="RefSeq" id="XP_027336846.1">
    <property type="nucleotide sequence ID" value="XM_027481045.1"/>
</dbReference>
<dbReference type="AlphaFoldDB" id="A0A8B8JZN8"/>
<organism evidence="4 5">
    <name type="scientific">Abrus precatorius</name>
    <name type="common">Indian licorice</name>
    <name type="synonym">Glycine abrus</name>
    <dbReference type="NCBI Taxonomy" id="3816"/>
    <lineage>
        <taxon>Eukaryota</taxon>
        <taxon>Viridiplantae</taxon>
        <taxon>Streptophyta</taxon>
        <taxon>Embryophyta</taxon>
        <taxon>Tracheophyta</taxon>
        <taxon>Spermatophyta</taxon>
        <taxon>Magnoliopsida</taxon>
        <taxon>eudicotyledons</taxon>
        <taxon>Gunneridae</taxon>
        <taxon>Pentapetalae</taxon>
        <taxon>rosids</taxon>
        <taxon>fabids</taxon>
        <taxon>Fabales</taxon>
        <taxon>Fabaceae</taxon>
        <taxon>Papilionoideae</taxon>
        <taxon>50 kb inversion clade</taxon>
        <taxon>NPAAA clade</taxon>
        <taxon>indigoferoid/millettioid clade</taxon>
        <taxon>Abreae</taxon>
        <taxon>Abrus</taxon>
    </lineage>
</organism>
<evidence type="ECO:0000259" key="2">
    <source>
        <dbReference type="Pfam" id="PF03101"/>
    </source>
</evidence>